<feature type="compositionally biased region" description="Low complexity" evidence="1">
    <location>
        <begin position="177"/>
        <end position="187"/>
    </location>
</feature>
<feature type="region of interest" description="Disordered" evidence="1">
    <location>
        <begin position="113"/>
        <end position="135"/>
    </location>
</feature>
<evidence type="ECO:0000313" key="3">
    <source>
        <dbReference type="EMBL" id="SFV74477.1"/>
    </source>
</evidence>
<keyword evidence="2" id="KW-0812">Transmembrane</keyword>
<accession>A0A1W1D217</accession>
<feature type="transmembrane region" description="Helical" evidence="2">
    <location>
        <begin position="280"/>
        <end position="299"/>
    </location>
</feature>
<evidence type="ECO:0000256" key="2">
    <source>
        <dbReference type="SAM" id="Phobius"/>
    </source>
</evidence>
<reference evidence="3" key="1">
    <citation type="submission" date="2016-10" db="EMBL/GenBank/DDBJ databases">
        <authorList>
            <person name="de Groot N.N."/>
        </authorList>
    </citation>
    <scope>NUCLEOTIDE SEQUENCE</scope>
</reference>
<proteinExistence type="predicted"/>
<keyword evidence="2" id="KW-1133">Transmembrane helix</keyword>
<feature type="compositionally biased region" description="Basic and acidic residues" evidence="1">
    <location>
        <begin position="190"/>
        <end position="200"/>
    </location>
</feature>
<feature type="compositionally biased region" description="Basic and acidic residues" evidence="1">
    <location>
        <begin position="117"/>
        <end position="134"/>
    </location>
</feature>
<evidence type="ECO:0000256" key="1">
    <source>
        <dbReference type="SAM" id="MobiDB-lite"/>
    </source>
</evidence>
<gene>
    <name evidence="3" type="ORF">MNB_SM-3-1389</name>
</gene>
<dbReference type="EMBL" id="FPHP01000001">
    <property type="protein sequence ID" value="SFV74477.1"/>
    <property type="molecule type" value="Genomic_DNA"/>
</dbReference>
<organism evidence="3">
    <name type="scientific">hydrothermal vent metagenome</name>
    <dbReference type="NCBI Taxonomy" id="652676"/>
    <lineage>
        <taxon>unclassified sequences</taxon>
        <taxon>metagenomes</taxon>
        <taxon>ecological metagenomes</taxon>
    </lineage>
</organism>
<keyword evidence="2" id="KW-0472">Membrane</keyword>
<name>A0A1W1D217_9ZZZZ</name>
<sequence>MRFIVFTIMIVSLFSTILEASYMRSVRVASFLTQEAADQSLYELKRLVRNDDRLRELQYQLGFQTKIIRSGRYYVTVLEPITNRRSLQEILDIVREVYPNAYPKRIKHPSYTSVQPKEYRSSHHRVSQETKNQEENNLDFIANVDTMLQEEVVPQEKKVVRPQYFQYQKEKPTNPSPETTTKEVTTPKQHKTEEKKEKESYKRFELKRTVPLEPQEEEKEEKKGFTLFGYEISMIDFSKIHWFDFFHSDKKEETSSDETGEKHDSINGKMSVFKTYKLEILGVLAFFFLLVLLKLIAVYRANKEDKISIQDIYDD</sequence>
<dbReference type="AlphaFoldDB" id="A0A1W1D217"/>
<protein>
    <submittedName>
        <fullName evidence="3">High-affnity carbon uptake protein Hat/HatR</fullName>
    </submittedName>
</protein>
<feature type="region of interest" description="Disordered" evidence="1">
    <location>
        <begin position="168"/>
        <end position="200"/>
    </location>
</feature>